<evidence type="ECO:0000313" key="8">
    <source>
        <dbReference type="EMBL" id="RNF38717.1"/>
    </source>
</evidence>
<evidence type="ECO:0000259" key="7">
    <source>
        <dbReference type="Pfam" id="PF12823"/>
    </source>
</evidence>
<dbReference type="OrthoDB" id="1121311at2"/>
<accession>A0A3M8P4X7</accession>
<feature type="domain" description="DUF3817" evidence="7">
    <location>
        <begin position="13"/>
        <end position="99"/>
    </location>
</feature>
<dbReference type="Pfam" id="PF12823">
    <property type="entry name" value="DUF3817"/>
    <property type="match status" value="1"/>
</dbReference>
<evidence type="ECO:0000256" key="4">
    <source>
        <dbReference type="ARBA" id="ARBA00022989"/>
    </source>
</evidence>
<keyword evidence="9" id="KW-1185">Reference proteome</keyword>
<feature type="transmembrane region" description="Helical" evidence="6">
    <location>
        <begin position="47"/>
        <end position="69"/>
    </location>
</feature>
<evidence type="ECO:0000313" key="9">
    <source>
        <dbReference type="Proteomes" id="UP000275473"/>
    </source>
</evidence>
<evidence type="ECO:0000256" key="1">
    <source>
        <dbReference type="ARBA" id="ARBA00004651"/>
    </source>
</evidence>
<sequence length="108" mass="12144">MIDSEGKKLKNALKQFRFMGILEGGSLLVLLFIAMPLKYFFGFPEAVSVVGAIHGGLFTVYCLAILYATFAVKWPFRFTVGALAVAFIPFGNFVLDRRLENWKQLKMS</sequence>
<feature type="transmembrane region" description="Helical" evidence="6">
    <location>
        <begin position="21"/>
        <end position="41"/>
    </location>
</feature>
<dbReference type="Proteomes" id="UP000275473">
    <property type="component" value="Unassembled WGS sequence"/>
</dbReference>
<keyword evidence="4 6" id="KW-1133">Transmembrane helix</keyword>
<dbReference type="PANTHER" id="PTHR40077">
    <property type="entry name" value="MEMBRANE PROTEIN-RELATED"/>
    <property type="match status" value="1"/>
</dbReference>
<feature type="transmembrane region" description="Helical" evidence="6">
    <location>
        <begin position="76"/>
        <end position="95"/>
    </location>
</feature>
<keyword evidence="5 6" id="KW-0472">Membrane</keyword>
<evidence type="ECO:0000256" key="2">
    <source>
        <dbReference type="ARBA" id="ARBA00022475"/>
    </source>
</evidence>
<dbReference type="EMBL" id="RIAX01000010">
    <property type="protein sequence ID" value="RNF38717.1"/>
    <property type="molecule type" value="Genomic_DNA"/>
</dbReference>
<proteinExistence type="predicted"/>
<keyword evidence="3 6" id="KW-0812">Transmembrane</keyword>
<dbReference type="PANTHER" id="PTHR40077:SF1">
    <property type="entry name" value="MEMBRANE PROTEIN"/>
    <property type="match status" value="1"/>
</dbReference>
<dbReference type="GO" id="GO:0005886">
    <property type="term" value="C:plasma membrane"/>
    <property type="evidence" value="ECO:0007669"/>
    <property type="project" value="UniProtKB-SubCell"/>
</dbReference>
<evidence type="ECO:0000256" key="5">
    <source>
        <dbReference type="ARBA" id="ARBA00023136"/>
    </source>
</evidence>
<dbReference type="NCBIfam" id="TIGR03954">
    <property type="entry name" value="integ_memb_HG"/>
    <property type="match status" value="1"/>
</dbReference>
<reference evidence="8 9" key="1">
    <citation type="journal article" date="2018" name="Int. J. Syst. Evol. Microbiol.">
        <title>Planococcus salinus sp. nov., a moderately halophilic bacterium isolated from a saline-alkali soil.</title>
        <authorList>
            <person name="Gan L."/>
        </authorList>
    </citation>
    <scope>NUCLEOTIDE SEQUENCE [LARGE SCALE GENOMIC DNA]</scope>
    <source>
        <strain evidence="8 9">LCB217</strain>
    </source>
</reference>
<dbReference type="InterPro" id="IPR023845">
    <property type="entry name" value="DUF3817_TM"/>
</dbReference>
<evidence type="ECO:0000256" key="3">
    <source>
        <dbReference type="ARBA" id="ARBA00022692"/>
    </source>
</evidence>
<comment type="subcellular location">
    <subcellularLocation>
        <location evidence="1">Cell membrane</location>
        <topology evidence="1">Multi-pass membrane protein</topology>
    </subcellularLocation>
</comment>
<dbReference type="AlphaFoldDB" id="A0A3M8P4X7"/>
<keyword evidence="2" id="KW-1003">Cell membrane</keyword>
<gene>
    <name evidence="8" type="ORF">EEX84_12855</name>
</gene>
<comment type="caution">
    <text evidence="8">The sequence shown here is derived from an EMBL/GenBank/DDBJ whole genome shotgun (WGS) entry which is preliminary data.</text>
</comment>
<evidence type="ECO:0000256" key="6">
    <source>
        <dbReference type="SAM" id="Phobius"/>
    </source>
</evidence>
<name>A0A3M8P4X7_9BACL</name>
<protein>
    <submittedName>
        <fullName evidence="8">DUF3817 domain-containing protein</fullName>
    </submittedName>
</protein>
<organism evidence="8 9">
    <name type="scientific">Planococcus salinus</name>
    <dbReference type="NCBI Taxonomy" id="1848460"/>
    <lineage>
        <taxon>Bacteria</taxon>
        <taxon>Bacillati</taxon>
        <taxon>Bacillota</taxon>
        <taxon>Bacilli</taxon>
        <taxon>Bacillales</taxon>
        <taxon>Caryophanaceae</taxon>
        <taxon>Planococcus</taxon>
    </lineage>
</organism>